<keyword evidence="11" id="KW-1185">Reference proteome</keyword>
<feature type="domain" description="Ras-GEF" evidence="7">
    <location>
        <begin position="1121"/>
        <end position="1359"/>
    </location>
</feature>
<feature type="compositionally biased region" description="Acidic residues" evidence="5">
    <location>
        <begin position="715"/>
        <end position="724"/>
    </location>
</feature>
<dbReference type="Pfam" id="PF25006">
    <property type="entry name" value="DUF7783"/>
    <property type="match status" value="1"/>
</dbReference>
<dbReference type="SUPFAM" id="SSF50044">
    <property type="entry name" value="SH3-domain"/>
    <property type="match status" value="1"/>
</dbReference>
<feature type="region of interest" description="Disordered" evidence="5">
    <location>
        <begin position="118"/>
        <end position="155"/>
    </location>
</feature>
<dbReference type="InterPro" id="IPR001202">
    <property type="entry name" value="WW_dom"/>
</dbReference>
<evidence type="ECO:0000256" key="2">
    <source>
        <dbReference type="ARBA" id="ARBA00022658"/>
    </source>
</evidence>
<feature type="region of interest" description="Disordered" evidence="5">
    <location>
        <begin position="696"/>
        <end position="748"/>
    </location>
</feature>
<dbReference type="SMART" id="SM00147">
    <property type="entry name" value="RasGEF"/>
    <property type="match status" value="1"/>
</dbReference>
<feature type="region of interest" description="Disordered" evidence="5">
    <location>
        <begin position="94"/>
        <end position="113"/>
    </location>
</feature>
<dbReference type="SUPFAM" id="SSF51045">
    <property type="entry name" value="WW domain"/>
    <property type="match status" value="2"/>
</dbReference>
<evidence type="ECO:0000259" key="8">
    <source>
        <dbReference type="PROSITE" id="PS50020"/>
    </source>
</evidence>
<dbReference type="InterPro" id="IPR001452">
    <property type="entry name" value="SH3_domain"/>
</dbReference>
<feature type="domain" description="WW" evidence="8">
    <location>
        <begin position="347"/>
        <end position="380"/>
    </location>
</feature>
<evidence type="ECO:0000259" key="7">
    <source>
        <dbReference type="PROSITE" id="PS50009"/>
    </source>
</evidence>
<dbReference type="Pfam" id="PF00618">
    <property type="entry name" value="RasGEF_N"/>
    <property type="match status" value="1"/>
</dbReference>
<evidence type="ECO:0000256" key="3">
    <source>
        <dbReference type="PROSITE-ProRule" id="PRU00168"/>
    </source>
</evidence>
<feature type="compositionally biased region" description="Polar residues" evidence="5">
    <location>
        <begin position="696"/>
        <end position="707"/>
    </location>
</feature>
<feature type="region of interest" description="Disordered" evidence="5">
    <location>
        <begin position="176"/>
        <end position="212"/>
    </location>
</feature>
<dbReference type="GO" id="GO:0005085">
    <property type="term" value="F:guanyl-nucleotide exchange factor activity"/>
    <property type="evidence" value="ECO:0007669"/>
    <property type="project" value="UniProtKB-KW"/>
</dbReference>
<dbReference type="InterPro" id="IPR000651">
    <property type="entry name" value="Ras-like_Gua-exchang_fac_N"/>
</dbReference>
<feature type="compositionally biased region" description="Low complexity" evidence="5">
    <location>
        <begin position="94"/>
        <end position="107"/>
    </location>
</feature>
<evidence type="ECO:0000313" key="10">
    <source>
        <dbReference type="EMBL" id="ORZ10212.1"/>
    </source>
</evidence>
<evidence type="ECO:0000256" key="4">
    <source>
        <dbReference type="PROSITE-ProRule" id="PRU00192"/>
    </source>
</evidence>
<dbReference type="PROSITE" id="PS50009">
    <property type="entry name" value="RASGEF_CAT"/>
    <property type="match status" value="1"/>
</dbReference>
<accession>A0A1X2I687</accession>
<dbReference type="SMART" id="SM00326">
    <property type="entry name" value="SH3"/>
    <property type="match status" value="1"/>
</dbReference>
<dbReference type="Pfam" id="PF00018">
    <property type="entry name" value="SH3_1"/>
    <property type="match status" value="1"/>
</dbReference>
<dbReference type="Gene3D" id="2.20.70.10">
    <property type="match status" value="2"/>
</dbReference>
<dbReference type="PANTHER" id="PTHR23113">
    <property type="entry name" value="GUANINE NUCLEOTIDE EXCHANGE FACTOR"/>
    <property type="match status" value="1"/>
</dbReference>
<dbReference type="PROSITE" id="PS50020">
    <property type="entry name" value="WW_DOMAIN_2"/>
    <property type="match status" value="2"/>
</dbReference>
<dbReference type="SUPFAM" id="SSF48366">
    <property type="entry name" value="Ras GEF"/>
    <property type="match status" value="1"/>
</dbReference>
<dbReference type="InterPro" id="IPR019804">
    <property type="entry name" value="Ras_G-nucl-exch_fac_CS"/>
</dbReference>
<dbReference type="InterPro" id="IPR023578">
    <property type="entry name" value="Ras_GEF_dom_sf"/>
</dbReference>
<dbReference type="SMART" id="SM00229">
    <property type="entry name" value="RasGEFN"/>
    <property type="match status" value="1"/>
</dbReference>
<evidence type="ECO:0000259" key="9">
    <source>
        <dbReference type="PROSITE" id="PS50212"/>
    </source>
</evidence>
<keyword evidence="1 4" id="KW-0728">SH3 domain</keyword>
<feature type="domain" description="WW" evidence="8">
    <location>
        <begin position="214"/>
        <end position="248"/>
    </location>
</feature>
<proteinExistence type="predicted"/>
<sequence length="1367" mass="153703">MAAILPEIICRVRAIYPFQSNERASLSFQPGDEIDVLTQLDSGWWDGWSNGMRGWFPCNYVEVIQDGAIDQQYGDNIIPQDDDDFIDHAMFTRQQPQPQQQTQPQRPSRQRRHNTILSVSSSNSSSTNSSVHQPSSSKQQQQRRPKQPPKQHQTNGMDHRLSFLAYPHQQEDWAISRTPASPPVNYHDQPFNHRQFSQDDDDDDDLRSDTSQEMQLPEGWTLMLADDGKTSYYYNHLTGGMRFKHPGLVDSDGEYDSGTEEATGHVLSGGSTGMASSIRLGESSSSRPSTHVFEERKIITADALKRLSMASSDNEDAVTRQLQLQPHYAYPVTPQEPSGVDDEDSVEKMMESWVQRETPQGRPYFCNLITQETTWNYDDIDPSTGHLRSTQDDNSSQDTDQHDPETPTTHAHASGDGIGNDKLGTDHHPTIEPQITWSTLSSDIALAIHQLNTVAQQGQQHKLMPHTSPVVESIRVMLYASGSMEKDVSQTQDPALREPRRAVMASLSKLVLSAKMASEATSANATSSPALSLSATSETVIKVQRDAGDVLSAVRNFVTTCQQCQVQVAHVDPRLIDTPDHIVGHPGGNNNMSNKTMIAAMKKLQQEESHHPAITTTTSTSSPTTSKSPSGTSTPAAAMKLSDSGVNMVQKAKYPLNQDLVVSLRTHGNQIYGSTDALSTSVSFLLTLHRMDGNNANGMSHSNSTNTRYHHHDDDDHDVGDDYDSTPPPPPPQRHQQNQYPLYEDSAEEENGKANVVHLFRSLSAHLSQFLGILEDIDVPAIADVDHELPSLRSYRADKQILYNGVGQLFGTVQQLTDQMNERTKAVEAIDHAIARVERAMEGILTDVGEMVLQRHAWMVRREDKNYNSNNATTTEGGGDLSLSPTTPHFYDAPEDYDDDFIGNNPPPTPFEDSRRRGTMASLRKRNKPSIDDSKACANWFLAPDYRPNELLFGNDNNVKGGTLAALVERLTMHDSFDTSYIATFLLTYRSFCTTEEFINLLQDRYNMQAPDDLTPEQLEIWTETKQKLVRLRVFNVLKNWLENYYDEEDGFILGRLEFFTNTVVRDASPFSADQLNRLIRKRKEAGSNQSGLKKLVPQVFDGPLPIMPKNISHIRLLETDPLEMARQLSVCDFKLYSGIRPIECLNKAWSRDTVKGGVPVAANVIQSIDYCNRLTSWVTDSILSYDEAKKRVVIIKYWAQVAEKCRNMNNYNTCMAIISAFDNSAIGRLKKTWELLGNRTSQALSQIRKLMGANRNFTEYREMVHSVNPPCIPFLGIYLQDLTFIEDGNPDYLKKSEGLINFAKRQKCAEVIQEIKQFQSPPYTFRLVPELQDFIKTHLETNRDVETLYERSLHLEPRETPSSTLP</sequence>
<feature type="region of interest" description="Disordered" evidence="5">
    <location>
        <begin position="254"/>
        <end position="291"/>
    </location>
</feature>
<dbReference type="CDD" id="cd06224">
    <property type="entry name" value="REM"/>
    <property type="match status" value="1"/>
</dbReference>
<evidence type="ECO:0000313" key="11">
    <source>
        <dbReference type="Proteomes" id="UP000193560"/>
    </source>
</evidence>
<evidence type="ECO:0000256" key="5">
    <source>
        <dbReference type="SAM" id="MobiDB-lite"/>
    </source>
</evidence>
<evidence type="ECO:0000256" key="1">
    <source>
        <dbReference type="ARBA" id="ARBA00022443"/>
    </source>
</evidence>
<dbReference type="InterPro" id="IPR008937">
    <property type="entry name" value="Ras-like_GEF"/>
</dbReference>
<dbReference type="InterPro" id="IPR056685">
    <property type="entry name" value="DUF7783"/>
</dbReference>
<feature type="domain" description="SH3" evidence="6">
    <location>
        <begin position="7"/>
        <end position="66"/>
    </location>
</feature>
<dbReference type="EMBL" id="MCGE01000025">
    <property type="protein sequence ID" value="ORZ10212.1"/>
    <property type="molecule type" value="Genomic_DNA"/>
</dbReference>
<dbReference type="Gene3D" id="1.20.870.10">
    <property type="entry name" value="Son of sevenless (SoS) protein Chain: S domain 1"/>
    <property type="match status" value="1"/>
</dbReference>
<feature type="region of interest" description="Disordered" evidence="5">
    <location>
        <begin position="867"/>
        <end position="887"/>
    </location>
</feature>
<name>A0A1X2I687_9FUNG</name>
<dbReference type="GO" id="GO:0007265">
    <property type="term" value="P:Ras protein signal transduction"/>
    <property type="evidence" value="ECO:0007669"/>
    <property type="project" value="TreeGrafter"/>
</dbReference>
<dbReference type="InterPro" id="IPR001895">
    <property type="entry name" value="RASGEF_cat_dom"/>
</dbReference>
<evidence type="ECO:0000259" key="6">
    <source>
        <dbReference type="PROSITE" id="PS50002"/>
    </source>
</evidence>
<dbReference type="CDD" id="cd00155">
    <property type="entry name" value="RasGEF"/>
    <property type="match status" value="1"/>
</dbReference>
<comment type="caution">
    <text evidence="10">The sequence shown here is derived from an EMBL/GenBank/DDBJ whole genome shotgun (WGS) entry which is preliminary data.</text>
</comment>
<gene>
    <name evidence="10" type="ORF">BCR42DRAFT_422982</name>
</gene>
<dbReference type="PRINTS" id="PR00452">
    <property type="entry name" value="SH3DOMAIN"/>
</dbReference>
<feature type="compositionally biased region" description="Low complexity" evidence="5">
    <location>
        <begin position="118"/>
        <end position="140"/>
    </location>
</feature>
<dbReference type="GO" id="GO:0005886">
    <property type="term" value="C:plasma membrane"/>
    <property type="evidence" value="ECO:0007669"/>
    <property type="project" value="TreeGrafter"/>
</dbReference>
<dbReference type="SMART" id="SM00456">
    <property type="entry name" value="WW"/>
    <property type="match status" value="2"/>
</dbReference>
<dbReference type="PROSITE" id="PS50002">
    <property type="entry name" value="SH3"/>
    <property type="match status" value="1"/>
</dbReference>
<dbReference type="STRING" id="90262.A0A1X2I687"/>
<feature type="region of interest" description="Disordered" evidence="5">
    <location>
        <begin position="605"/>
        <end position="638"/>
    </location>
</feature>
<dbReference type="PROSITE" id="PS50212">
    <property type="entry name" value="RASGEF_NTER"/>
    <property type="match status" value="1"/>
</dbReference>
<feature type="region of interest" description="Disordered" evidence="5">
    <location>
        <begin position="377"/>
        <end position="430"/>
    </location>
</feature>
<dbReference type="OrthoDB" id="546434at2759"/>
<dbReference type="Pfam" id="PF00397">
    <property type="entry name" value="WW"/>
    <property type="match status" value="1"/>
</dbReference>
<feature type="compositionally biased region" description="Low complexity" evidence="5">
    <location>
        <begin position="615"/>
        <end position="635"/>
    </location>
</feature>
<dbReference type="PROSITE" id="PS00720">
    <property type="entry name" value="RASGEF"/>
    <property type="match status" value="1"/>
</dbReference>
<organism evidence="10 11">
    <name type="scientific">Absidia repens</name>
    <dbReference type="NCBI Taxonomy" id="90262"/>
    <lineage>
        <taxon>Eukaryota</taxon>
        <taxon>Fungi</taxon>
        <taxon>Fungi incertae sedis</taxon>
        <taxon>Mucoromycota</taxon>
        <taxon>Mucoromycotina</taxon>
        <taxon>Mucoromycetes</taxon>
        <taxon>Mucorales</taxon>
        <taxon>Cunninghamellaceae</taxon>
        <taxon>Absidia</taxon>
    </lineage>
</organism>
<dbReference type="Gene3D" id="1.10.840.10">
    <property type="entry name" value="Ras guanine-nucleotide exchange factors catalytic domain"/>
    <property type="match status" value="1"/>
</dbReference>
<dbReference type="CDD" id="cd00201">
    <property type="entry name" value="WW"/>
    <property type="match status" value="1"/>
</dbReference>
<dbReference type="InterPro" id="IPR036020">
    <property type="entry name" value="WW_dom_sf"/>
</dbReference>
<feature type="compositionally biased region" description="Low complexity" evidence="5">
    <location>
        <begin position="276"/>
        <end position="289"/>
    </location>
</feature>
<reference evidence="10 11" key="1">
    <citation type="submission" date="2016-07" db="EMBL/GenBank/DDBJ databases">
        <title>Pervasive Adenine N6-methylation of Active Genes in Fungi.</title>
        <authorList>
            <consortium name="DOE Joint Genome Institute"/>
            <person name="Mondo S.J."/>
            <person name="Dannebaum R.O."/>
            <person name="Kuo R.C."/>
            <person name="Labutti K."/>
            <person name="Haridas S."/>
            <person name="Kuo A."/>
            <person name="Salamov A."/>
            <person name="Ahrendt S.R."/>
            <person name="Lipzen A."/>
            <person name="Sullivan W."/>
            <person name="Andreopoulos W.B."/>
            <person name="Clum A."/>
            <person name="Lindquist E."/>
            <person name="Daum C."/>
            <person name="Ramamoorthy G.K."/>
            <person name="Gryganskyi A."/>
            <person name="Culley D."/>
            <person name="Magnuson J.K."/>
            <person name="James T.Y."/>
            <person name="O'Malley M.A."/>
            <person name="Stajich J.E."/>
            <person name="Spatafora J.W."/>
            <person name="Visel A."/>
            <person name="Grigoriev I.V."/>
        </authorList>
    </citation>
    <scope>NUCLEOTIDE SEQUENCE [LARGE SCALE GENOMIC DNA]</scope>
    <source>
        <strain evidence="10 11">NRRL 1336</strain>
    </source>
</reference>
<dbReference type="PANTHER" id="PTHR23113:SF368">
    <property type="entry name" value="CELL DIVISION CONTROL PROTEIN 25"/>
    <property type="match status" value="1"/>
</dbReference>
<dbReference type="Gene3D" id="2.30.30.40">
    <property type="entry name" value="SH3 Domains"/>
    <property type="match status" value="1"/>
</dbReference>
<dbReference type="Proteomes" id="UP000193560">
    <property type="component" value="Unassembled WGS sequence"/>
</dbReference>
<dbReference type="InterPro" id="IPR036028">
    <property type="entry name" value="SH3-like_dom_sf"/>
</dbReference>
<dbReference type="InterPro" id="IPR036964">
    <property type="entry name" value="RASGEF_cat_dom_sf"/>
</dbReference>
<keyword evidence="2 3" id="KW-0344">Guanine-nucleotide releasing factor</keyword>
<feature type="domain" description="N-terminal Ras-GEF" evidence="9">
    <location>
        <begin position="955"/>
        <end position="1084"/>
    </location>
</feature>
<dbReference type="Pfam" id="PF00617">
    <property type="entry name" value="RasGEF"/>
    <property type="match status" value="1"/>
</dbReference>
<protein>
    <submittedName>
        <fullName evidence="10">Ras guanine nucleotide exchange factor domain-containing protein</fullName>
    </submittedName>
</protein>